<gene>
    <name evidence="2" type="ORF">ElyMa_004377400</name>
</gene>
<feature type="compositionally biased region" description="Polar residues" evidence="1">
    <location>
        <begin position="1"/>
        <end position="19"/>
    </location>
</feature>
<dbReference type="Proteomes" id="UP000762676">
    <property type="component" value="Unassembled WGS sequence"/>
</dbReference>
<accession>A0AAV4H8P1</accession>
<evidence type="ECO:0000313" key="3">
    <source>
        <dbReference type="Proteomes" id="UP000762676"/>
    </source>
</evidence>
<sequence length="149" mass="16779">MSNDIRSNQDNSVNQSGPVSNQAADSAGSQASSGEQSGILDQTLPEYDSVAILDKYAPNKDFKEPHITRAQLELLEEFGITGLKMEHHPQADVYTLTQDEWDRLHEIMTPIMQQMKKKAQLMVIHARETLKGHEVAMDCADMIRRNENI</sequence>
<organism evidence="2 3">
    <name type="scientific">Elysia marginata</name>
    <dbReference type="NCBI Taxonomy" id="1093978"/>
    <lineage>
        <taxon>Eukaryota</taxon>
        <taxon>Metazoa</taxon>
        <taxon>Spiralia</taxon>
        <taxon>Lophotrochozoa</taxon>
        <taxon>Mollusca</taxon>
        <taxon>Gastropoda</taxon>
        <taxon>Heterobranchia</taxon>
        <taxon>Euthyneura</taxon>
        <taxon>Panpulmonata</taxon>
        <taxon>Sacoglossa</taxon>
        <taxon>Placobranchoidea</taxon>
        <taxon>Plakobranchidae</taxon>
        <taxon>Elysia</taxon>
    </lineage>
</organism>
<evidence type="ECO:0000256" key="1">
    <source>
        <dbReference type="SAM" id="MobiDB-lite"/>
    </source>
</evidence>
<name>A0AAV4H8P1_9GAST</name>
<dbReference type="AlphaFoldDB" id="A0AAV4H8P1"/>
<reference evidence="2 3" key="1">
    <citation type="journal article" date="2021" name="Elife">
        <title>Chloroplast acquisition without the gene transfer in kleptoplastic sea slugs, Plakobranchus ocellatus.</title>
        <authorList>
            <person name="Maeda T."/>
            <person name="Takahashi S."/>
            <person name="Yoshida T."/>
            <person name="Shimamura S."/>
            <person name="Takaki Y."/>
            <person name="Nagai Y."/>
            <person name="Toyoda A."/>
            <person name="Suzuki Y."/>
            <person name="Arimoto A."/>
            <person name="Ishii H."/>
            <person name="Satoh N."/>
            <person name="Nishiyama T."/>
            <person name="Hasebe M."/>
            <person name="Maruyama T."/>
            <person name="Minagawa J."/>
            <person name="Obokata J."/>
            <person name="Shigenobu S."/>
        </authorList>
    </citation>
    <scope>NUCLEOTIDE SEQUENCE [LARGE SCALE GENOMIC DNA]</scope>
</reference>
<proteinExistence type="predicted"/>
<protein>
    <submittedName>
        <fullName evidence="2">Uncharacterized protein</fullName>
    </submittedName>
</protein>
<dbReference type="EMBL" id="BMAT01008837">
    <property type="protein sequence ID" value="GFR93406.1"/>
    <property type="molecule type" value="Genomic_DNA"/>
</dbReference>
<evidence type="ECO:0000313" key="2">
    <source>
        <dbReference type="EMBL" id="GFR93406.1"/>
    </source>
</evidence>
<feature type="compositionally biased region" description="Low complexity" evidence="1">
    <location>
        <begin position="20"/>
        <end position="38"/>
    </location>
</feature>
<feature type="region of interest" description="Disordered" evidence="1">
    <location>
        <begin position="1"/>
        <end position="41"/>
    </location>
</feature>
<keyword evidence="3" id="KW-1185">Reference proteome</keyword>
<comment type="caution">
    <text evidence="2">The sequence shown here is derived from an EMBL/GenBank/DDBJ whole genome shotgun (WGS) entry which is preliminary data.</text>
</comment>